<dbReference type="InterPro" id="IPR001173">
    <property type="entry name" value="Glyco_trans_2-like"/>
</dbReference>
<dbReference type="SUPFAM" id="SSF53448">
    <property type="entry name" value="Nucleotide-diphospho-sugar transferases"/>
    <property type="match status" value="1"/>
</dbReference>
<dbReference type="Pfam" id="PF00535">
    <property type="entry name" value="Glycos_transf_2"/>
    <property type="match status" value="1"/>
</dbReference>
<keyword evidence="4 7" id="KW-0808">Transferase</keyword>
<dbReference type="CDD" id="cd04186">
    <property type="entry name" value="GT_2_like_c"/>
    <property type="match status" value="1"/>
</dbReference>
<evidence type="ECO:0000313" key="8">
    <source>
        <dbReference type="Proteomes" id="UP000501452"/>
    </source>
</evidence>
<name>A0A6G8QCL4_9ACTN</name>
<gene>
    <name evidence="7" type="ORF">GBA63_17375</name>
</gene>
<feature type="compositionally biased region" description="Low complexity" evidence="5">
    <location>
        <begin position="30"/>
        <end position="49"/>
    </location>
</feature>
<dbReference type="GO" id="GO:0016757">
    <property type="term" value="F:glycosyltransferase activity"/>
    <property type="evidence" value="ECO:0007669"/>
    <property type="project" value="UniProtKB-KW"/>
</dbReference>
<comment type="pathway">
    <text evidence="1">Cell wall biogenesis; cell wall polysaccharide biosynthesis.</text>
</comment>
<dbReference type="Gene3D" id="3.90.550.10">
    <property type="entry name" value="Spore Coat Polysaccharide Biosynthesis Protein SpsA, Chain A"/>
    <property type="match status" value="1"/>
</dbReference>
<reference evidence="7 8" key="1">
    <citation type="submission" date="2019-10" db="EMBL/GenBank/DDBJ databases">
        <title>Rubrobacter sp nov SCSIO 52090 isolated from a deep-sea sediment in the South China Sea.</title>
        <authorList>
            <person name="Chen R.W."/>
        </authorList>
    </citation>
    <scope>NUCLEOTIDE SEQUENCE [LARGE SCALE GENOMIC DNA]</scope>
    <source>
        <strain evidence="7 8">SCSIO 52909</strain>
    </source>
</reference>
<keyword evidence="8" id="KW-1185">Reference proteome</keyword>
<accession>A0A6G8QCL4</accession>
<evidence type="ECO:0000313" key="7">
    <source>
        <dbReference type="EMBL" id="QIN84226.1"/>
    </source>
</evidence>
<organism evidence="7 8">
    <name type="scientific">Rubrobacter tropicus</name>
    <dbReference type="NCBI Taxonomy" id="2653851"/>
    <lineage>
        <taxon>Bacteria</taxon>
        <taxon>Bacillati</taxon>
        <taxon>Actinomycetota</taxon>
        <taxon>Rubrobacteria</taxon>
        <taxon>Rubrobacterales</taxon>
        <taxon>Rubrobacteraceae</taxon>
        <taxon>Rubrobacter</taxon>
    </lineage>
</organism>
<evidence type="ECO:0000256" key="4">
    <source>
        <dbReference type="ARBA" id="ARBA00022679"/>
    </source>
</evidence>
<evidence type="ECO:0000259" key="6">
    <source>
        <dbReference type="Pfam" id="PF00535"/>
    </source>
</evidence>
<dbReference type="InterPro" id="IPR029044">
    <property type="entry name" value="Nucleotide-diphossugar_trans"/>
</dbReference>
<dbReference type="KEGG" id="rub:GBA63_17375"/>
<sequence>MPEPGRGRGHPGSRPARRRASGSGPGGPSCRGQGPRPGRTGSPRLRAVPPRVTVVVPNWNTKEFLGPCLRSLRGQTFRDFETVVVDGASTDGSVEFVGENFPEARTIALRENRGFSGAVNAGIEASEAEFVVLLNNDTEQDPGWLGTLVRAAERHPAAGLFASKLVDFRDRNRLDGAGDALRRSGLPYRLGHGEVDRGQFEVEEFVFGACAAAALYRRSVFDEVGLFDEDFFAYCEDGDVSFRAQLAGHRCLYAPGAVVYHVGGASTGGKRSATATRLGTRNGLLLLVKNLPAPLAWRFLPSIVLGQISRLLVVSLSPGGLRAHLEGLAGAWRLLPKMREKRRKIQNTRRVSDAYLRELLVRSSRRAAESRRRRIKDSLQAGIR</sequence>
<dbReference type="PANTHER" id="PTHR43179:SF12">
    <property type="entry name" value="GALACTOFURANOSYLTRANSFERASE GLFT2"/>
    <property type="match status" value="1"/>
</dbReference>
<dbReference type="PANTHER" id="PTHR43179">
    <property type="entry name" value="RHAMNOSYLTRANSFERASE WBBL"/>
    <property type="match status" value="1"/>
</dbReference>
<dbReference type="EMBL" id="CP045119">
    <property type="protein sequence ID" value="QIN84226.1"/>
    <property type="molecule type" value="Genomic_DNA"/>
</dbReference>
<evidence type="ECO:0000256" key="5">
    <source>
        <dbReference type="SAM" id="MobiDB-lite"/>
    </source>
</evidence>
<dbReference type="AlphaFoldDB" id="A0A6G8QCL4"/>
<feature type="domain" description="Glycosyltransferase 2-like" evidence="6">
    <location>
        <begin position="53"/>
        <end position="224"/>
    </location>
</feature>
<feature type="region of interest" description="Disordered" evidence="5">
    <location>
        <begin position="1"/>
        <end position="49"/>
    </location>
</feature>
<evidence type="ECO:0000256" key="1">
    <source>
        <dbReference type="ARBA" id="ARBA00004776"/>
    </source>
</evidence>
<comment type="similarity">
    <text evidence="2">Belongs to the glycosyltransferase 2 family.</text>
</comment>
<evidence type="ECO:0000256" key="3">
    <source>
        <dbReference type="ARBA" id="ARBA00022676"/>
    </source>
</evidence>
<keyword evidence="3" id="KW-0328">Glycosyltransferase</keyword>
<dbReference type="Proteomes" id="UP000501452">
    <property type="component" value="Chromosome"/>
</dbReference>
<feature type="compositionally biased region" description="Basic residues" evidence="5">
    <location>
        <begin position="7"/>
        <end position="20"/>
    </location>
</feature>
<evidence type="ECO:0000256" key="2">
    <source>
        <dbReference type="ARBA" id="ARBA00006739"/>
    </source>
</evidence>
<protein>
    <submittedName>
        <fullName evidence="7">Glycosyltransferase</fullName>
    </submittedName>
</protein>
<proteinExistence type="inferred from homology"/>